<feature type="region of interest" description="Disordered" evidence="1">
    <location>
        <begin position="914"/>
        <end position="982"/>
    </location>
</feature>
<proteinExistence type="predicted"/>
<evidence type="ECO:0000256" key="1">
    <source>
        <dbReference type="SAM" id="MobiDB-lite"/>
    </source>
</evidence>
<evidence type="ECO:0000259" key="2">
    <source>
        <dbReference type="PROSITE" id="PS50853"/>
    </source>
</evidence>
<dbReference type="EMBL" id="JAHLQT010026055">
    <property type="protein sequence ID" value="KAG7163996.1"/>
    <property type="molecule type" value="Genomic_DNA"/>
</dbReference>
<protein>
    <submittedName>
        <fullName evidence="3">Cytokine receptor-like 1</fullName>
    </submittedName>
</protein>
<dbReference type="SUPFAM" id="SSF56112">
    <property type="entry name" value="Protein kinase-like (PK-like)"/>
    <property type="match status" value="1"/>
</dbReference>
<evidence type="ECO:0000313" key="4">
    <source>
        <dbReference type="Proteomes" id="UP000747542"/>
    </source>
</evidence>
<dbReference type="InterPro" id="IPR004119">
    <property type="entry name" value="EcKL"/>
</dbReference>
<gene>
    <name evidence="3" type="primary">dome-L1</name>
    <name evidence="3" type="ORF">Hamer_G014455</name>
</gene>
<feature type="region of interest" description="Disordered" evidence="1">
    <location>
        <begin position="507"/>
        <end position="531"/>
    </location>
</feature>
<feature type="domain" description="Fibronectin type-III" evidence="2">
    <location>
        <begin position="506"/>
        <end position="605"/>
    </location>
</feature>
<keyword evidence="3" id="KW-0675">Receptor</keyword>
<dbReference type="Proteomes" id="UP000747542">
    <property type="component" value="Unassembled WGS sequence"/>
</dbReference>
<sequence>MRYTEAGEKVVLDPPGRLLTVHLMRPTTHAFVLHHHHSPSRPPTPLHYQVQVVDNYTITASLKDTATAEYLLMCADISKNSCCFGQVHVGYPPLDVKTFQCVSYNWQVLRCNWTIPDNKVQVNSDDYKPYLIPSQDADRVECKCETGGVKDPCDCISTCCFWRAPDYSEVVRFPSVIFQVSNKLSQEVKNFTHKIDNYAVVLPDPAEHVVASPTAASRQLVVNFSLPRPMEVFAATAGVMYRIDHRLDPAHYPGSLWGTNTTGECHSNQIEQKAAVVVEYWGQQYQVCVRLRSKYALDVDGWWSNCSTTTTAASPTVPDSAPVVGPGTFQVSNNIPELRDLTLAWQLVPPLLHNGPNFSYVVSGVPGIRSITVTEPFATFTNLSTMVPYRLQVVAENSEGRSSVTSVVKVEATSDLPDPPVLPVVVYHQQQHLYELRWCNREEKSNGSYMVYVCTDNLDTSQPCKADLRWINVGQVMAVNVTMENFNLTDGRGVRFAVSAESDSGASSGMTWDKCGTPRPYNTNLQPPTDPKSEDVINIGYENMNCIAVSGEEKEVEEEESEVWRQRVEVTGLKESTQYTVWLRLKYRSGISQWSLAQTFTTDSSGYSRRRLKDTMNDMTRELNIPRGLLTAYPKPGPETAGDSKSDAHTAHNPLTTPVDTHSKDQDLILSPRHLTHRPDFSLDTEDDMQRVSGGRGLSQGRPLVQHDDEEDDNLFNLATENSGTVFTSSGTSEGTNSSAERSIALLTPAVGSPQGSVTPHHSGYVVPVFPDDQKTIKEGPVDNSFRSTIPTPGYVAVQPHHLNSQENANYYLPEIISHEINKKNAKTSESDSLLSQNVTPGTGYIAVPPPDFGTHKAEGYVLLDATCDSPSHDREYDEAPESLEMTSPSIQPDWEGCKGGYVALEFAADTAPPTVLQGTSTPPANLRGSDKFNEEESLEDKSDVLQSLPELKDEDVQKSKWVPSEETDTHPKFSQLPSVGPTPGYVAIQPSDFGILYQRPDEATVPKSQDIVGNENCPEIQDENTNSSLPKTLPHKSESFLELRSSGFVISPLVQTSGQMMDLTVLNKSSNPVNITDMNKGGVNTCGYVSHPVSLEVAALDTLSHGSLDSALGGSVSDPTTWPSSPTSNEYICLDSLWLKNVRTCPPKQQDRETDSVTADDGSVSIEGQEEAVRRESLTFEDIAIVDDRPTLEEGAGDSLVQQPHLQKEESKVVETNEAEGQVEEQQVWAALRHDKGNGVHLVTWTIEDLTQKGDNYTCTVKRLNVTFSQDDQHHHQVSYVAKIQQIGIEGLMKSFSELSFKKECLFYGKILPLLNAELQEAKLEPLRLPQCHYYSCEENKGILILEDLSKRGFKMADRKHTLDAAHAELLFRELARIHASSYLLQAHLASSNLAEEYILLATDWHNYSETAEAEVNPFMQGDTNVLVTIAETEGYDELLPWLKDLASRPLSIFKDHLKTVPPFAVLCHGDCWINNFLFRYDSADRPVDVRLLDLQVCRRGSPALDLTTLVYTSFSREVRSPNLHHFLHVYLASFTDVVIGRNNTTVPFTYDELLKEYQEKITFGVLMGAGYLPLVLADASDAPDIKHIVDEEEWAKQREADVLELLTRNHQLLRRMRSILDDVVEFGVAG</sequence>
<feature type="compositionally biased region" description="Basic and acidic residues" evidence="1">
    <location>
        <begin position="929"/>
        <end position="944"/>
    </location>
</feature>
<reference evidence="3" key="1">
    <citation type="journal article" date="2021" name="Sci. Adv.">
        <title>The American lobster genome reveals insights on longevity, neural, and immune adaptations.</title>
        <authorList>
            <person name="Polinski J.M."/>
            <person name="Zimin A.V."/>
            <person name="Clark K.F."/>
            <person name="Kohn A.B."/>
            <person name="Sadowski N."/>
            <person name="Timp W."/>
            <person name="Ptitsyn A."/>
            <person name="Khanna P."/>
            <person name="Romanova D.Y."/>
            <person name="Williams P."/>
            <person name="Greenwood S.J."/>
            <person name="Moroz L.L."/>
            <person name="Walt D.R."/>
            <person name="Bodnar A.G."/>
        </authorList>
    </citation>
    <scope>NUCLEOTIDE SEQUENCE</scope>
    <source>
        <strain evidence="3">GMGI-L3</strain>
    </source>
</reference>
<dbReference type="Gene3D" id="3.90.1200.10">
    <property type="match status" value="1"/>
</dbReference>
<dbReference type="SUPFAM" id="SSF49265">
    <property type="entry name" value="Fibronectin type III"/>
    <property type="match status" value="2"/>
</dbReference>
<feature type="region of interest" description="Disordered" evidence="1">
    <location>
        <begin position="1147"/>
        <end position="1172"/>
    </location>
</feature>
<dbReference type="CDD" id="cd00063">
    <property type="entry name" value="FN3"/>
    <property type="match status" value="2"/>
</dbReference>
<dbReference type="InterPro" id="IPR015897">
    <property type="entry name" value="CHK_kinase-like"/>
</dbReference>
<dbReference type="SMART" id="SM00587">
    <property type="entry name" value="CHK"/>
    <property type="match status" value="1"/>
</dbReference>
<dbReference type="SMART" id="SM00060">
    <property type="entry name" value="FN3"/>
    <property type="match status" value="2"/>
</dbReference>
<dbReference type="PROSITE" id="PS50853">
    <property type="entry name" value="FN3"/>
    <property type="match status" value="2"/>
</dbReference>
<feature type="region of interest" description="Disordered" evidence="1">
    <location>
        <begin position="629"/>
        <end position="663"/>
    </location>
</feature>
<dbReference type="InterPro" id="IPR003961">
    <property type="entry name" value="FN3_dom"/>
</dbReference>
<feature type="domain" description="Fibronectin type-III" evidence="2">
    <location>
        <begin position="325"/>
        <end position="416"/>
    </location>
</feature>
<dbReference type="PANTHER" id="PTHR11012:SF30">
    <property type="entry name" value="PROTEIN KINASE-LIKE DOMAIN-CONTAINING"/>
    <property type="match status" value="1"/>
</dbReference>
<dbReference type="InterPro" id="IPR011009">
    <property type="entry name" value="Kinase-like_dom_sf"/>
</dbReference>
<name>A0A8J5JTJ7_HOMAM</name>
<accession>A0A8J5JTJ7</accession>
<organism evidence="3 4">
    <name type="scientific">Homarus americanus</name>
    <name type="common">American lobster</name>
    <dbReference type="NCBI Taxonomy" id="6706"/>
    <lineage>
        <taxon>Eukaryota</taxon>
        <taxon>Metazoa</taxon>
        <taxon>Ecdysozoa</taxon>
        <taxon>Arthropoda</taxon>
        <taxon>Crustacea</taxon>
        <taxon>Multicrustacea</taxon>
        <taxon>Malacostraca</taxon>
        <taxon>Eumalacostraca</taxon>
        <taxon>Eucarida</taxon>
        <taxon>Decapoda</taxon>
        <taxon>Pleocyemata</taxon>
        <taxon>Astacidea</taxon>
        <taxon>Nephropoidea</taxon>
        <taxon>Nephropidae</taxon>
        <taxon>Homarus</taxon>
    </lineage>
</organism>
<comment type="caution">
    <text evidence="3">The sequence shown here is derived from an EMBL/GenBank/DDBJ whole genome shotgun (WGS) entry which is preliminary data.</text>
</comment>
<dbReference type="Pfam" id="PF02958">
    <property type="entry name" value="EcKL"/>
    <property type="match status" value="1"/>
</dbReference>
<dbReference type="PANTHER" id="PTHR11012">
    <property type="entry name" value="PROTEIN KINASE-LIKE DOMAIN-CONTAINING"/>
    <property type="match status" value="1"/>
</dbReference>
<evidence type="ECO:0000313" key="3">
    <source>
        <dbReference type="EMBL" id="KAG7163996.1"/>
    </source>
</evidence>
<keyword evidence="4" id="KW-1185">Reference proteome</keyword>
<feature type="region of interest" description="Disordered" evidence="1">
    <location>
        <begin position="677"/>
        <end position="707"/>
    </location>
</feature>
<dbReference type="InterPro" id="IPR036116">
    <property type="entry name" value="FN3_sf"/>
</dbReference>